<evidence type="ECO:0000256" key="1">
    <source>
        <dbReference type="SAM" id="Phobius"/>
    </source>
</evidence>
<sequence length="215" mass="22147">MKYNKAIWSGALSVASGLVFILTVAQPYLPTKVGVPIGIILLIAIPVVTYLVPNFDRIRADAEKVLKDAKTGNVTAVVHDGALFVREDLEPALTAGQAYRQKVDSEGATAILSGADGLIGDVERYAPALGKTVPAVTEVTAEIPKVEQAVHAARAGLAGIAKFTDTPIANEALAAASEASAVATKVTPIANVAVADAEKVMSALPVADLRKALGL</sequence>
<evidence type="ECO:0000313" key="2">
    <source>
        <dbReference type="EMBL" id="RPA65823.1"/>
    </source>
</evidence>
<organism evidence="2 3">
    <name type="scientific">Gordonia oryzae</name>
    <dbReference type="NCBI Taxonomy" id="2487349"/>
    <lineage>
        <taxon>Bacteria</taxon>
        <taxon>Bacillati</taxon>
        <taxon>Actinomycetota</taxon>
        <taxon>Actinomycetes</taxon>
        <taxon>Mycobacteriales</taxon>
        <taxon>Gordoniaceae</taxon>
        <taxon>Gordonia</taxon>
    </lineage>
</organism>
<gene>
    <name evidence="2" type="ORF">EF294_03545</name>
</gene>
<dbReference type="EMBL" id="RKMH01000002">
    <property type="protein sequence ID" value="RPA65823.1"/>
    <property type="molecule type" value="Genomic_DNA"/>
</dbReference>
<dbReference type="RefSeq" id="WP_123925662.1">
    <property type="nucleotide sequence ID" value="NZ_JBPSDP010000012.1"/>
</dbReference>
<keyword evidence="1" id="KW-0472">Membrane</keyword>
<dbReference type="AlphaFoldDB" id="A0A3N4GS79"/>
<accession>A0A3N4GS79</accession>
<dbReference type="Proteomes" id="UP000267536">
    <property type="component" value="Unassembled WGS sequence"/>
</dbReference>
<protein>
    <submittedName>
        <fullName evidence="2">Uncharacterized protein</fullName>
    </submittedName>
</protein>
<keyword evidence="3" id="KW-1185">Reference proteome</keyword>
<reference evidence="2 3" key="1">
    <citation type="submission" date="2018-11" db="EMBL/GenBank/DDBJ databases">
        <title>Draft genome sequence of Gordonia sp. RS15-1S isolated from rice stems.</title>
        <authorList>
            <person name="Muangham S."/>
        </authorList>
    </citation>
    <scope>NUCLEOTIDE SEQUENCE [LARGE SCALE GENOMIC DNA]</scope>
    <source>
        <strain evidence="2 3">RS15-1S</strain>
    </source>
</reference>
<keyword evidence="1" id="KW-0812">Transmembrane</keyword>
<keyword evidence="1" id="KW-1133">Transmembrane helix</keyword>
<feature type="transmembrane region" description="Helical" evidence="1">
    <location>
        <begin position="35"/>
        <end position="52"/>
    </location>
</feature>
<comment type="caution">
    <text evidence="2">The sequence shown here is derived from an EMBL/GenBank/DDBJ whole genome shotgun (WGS) entry which is preliminary data.</text>
</comment>
<name>A0A3N4GS79_9ACTN</name>
<proteinExistence type="predicted"/>
<evidence type="ECO:0000313" key="3">
    <source>
        <dbReference type="Proteomes" id="UP000267536"/>
    </source>
</evidence>